<keyword evidence="15" id="KW-1185">Reference proteome</keyword>
<dbReference type="AlphaFoldDB" id="A0A1G6Z048"/>
<sequence length="370" mass="41257">MHFSAVKENLTDALQIVQRALSAKNTMAVLSGIHLVCADGQLTMTASDLEVRLEVTLPVEVIEPGETIVQGRGFTDLVRRLPAGRIVFKNTSQDGSDHMTISYGDNTADLYGWPGREYPGFAPEKDPAELTMAAKDFCEAISHTAFTVNADEVRPVFTGLLFQIRGHELTIVGTDSFRLAKKITVLNNKSGDNFDLIIPVRALNEWARIVAAEEDPFEMEISDRQVLFKTANVRLLAQRIRGDFPPFDKVIPSGWQTYVKLERKPLLEALDRASLFSREKDGTLVVTFHIENNLLHIATASEFGKVDENLPVYQEGETVDISFNARYLSEALKAMEDSHLDLTFNGSMGPCVVKPQAADKYLYLLLPLRR</sequence>
<keyword evidence="5 10" id="KW-0808">Transferase</keyword>
<dbReference type="GO" id="GO:0008408">
    <property type="term" value="F:3'-5' exonuclease activity"/>
    <property type="evidence" value="ECO:0007669"/>
    <property type="project" value="InterPro"/>
</dbReference>
<evidence type="ECO:0000259" key="12">
    <source>
        <dbReference type="Pfam" id="PF02767"/>
    </source>
</evidence>
<organism evidence="14 15">
    <name type="scientific">Peptococcus niger</name>
    <dbReference type="NCBI Taxonomy" id="2741"/>
    <lineage>
        <taxon>Bacteria</taxon>
        <taxon>Bacillati</taxon>
        <taxon>Bacillota</taxon>
        <taxon>Clostridia</taxon>
        <taxon>Eubacteriales</taxon>
        <taxon>Peptococcaceae</taxon>
        <taxon>Peptococcus</taxon>
    </lineage>
</organism>
<keyword evidence="8 10" id="KW-0239">DNA-directed DNA polymerase</keyword>
<evidence type="ECO:0000259" key="11">
    <source>
        <dbReference type="Pfam" id="PF00712"/>
    </source>
</evidence>
<dbReference type="RefSeq" id="WP_091792188.1">
    <property type="nucleotide sequence ID" value="NZ_FNAF01000011.1"/>
</dbReference>
<dbReference type="GO" id="GO:0006271">
    <property type="term" value="P:DNA strand elongation involved in DNA replication"/>
    <property type="evidence" value="ECO:0007669"/>
    <property type="project" value="TreeGrafter"/>
</dbReference>
<comment type="subunit">
    <text evidence="10">Forms a ring-shaped head-to-tail homodimer around DNA.</text>
</comment>
<dbReference type="Pfam" id="PF00712">
    <property type="entry name" value="DNA_pol3_beta"/>
    <property type="match status" value="1"/>
</dbReference>
<dbReference type="GO" id="GO:0005737">
    <property type="term" value="C:cytoplasm"/>
    <property type="evidence" value="ECO:0007669"/>
    <property type="project" value="UniProtKB-SubCell"/>
</dbReference>
<reference evidence="14 15" key="1">
    <citation type="submission" date="2016-10" db="EMBL/GenBank/DDBJ databases">
        <authorList>
            <person name="de Groot N.N."/>
        </authorList>
    </citation>
    <scope>NUCLEOTIDE SEQUENCE [LARGE SCALE GENOMIC DNA]</scope>
    <source>
        <strain evidence="14 15">DSM 20475</strain>
    </source>
</reference>
<dbReference type="Gene3D" id="3.10.150.10">
    <property type="entry name" value="DNA Polymerase III, subunit A, domain 2"/>
    <property type="match status" value="1"/>
</dbReference>
<evidence type="ECO:0000256" key="3">
    <source>
        <dbReference type="ARBA" id="ARBA00021035"/>
    </source>
</evidence>
<dbReference type="InterPro" id="IPR046938">
    <property type="entry name" value="DNA_clamp_sf"/>
</dbReference>
<dbReference type="Pfam" id="PF02767">
    <property type="entry name" value="DNA_pol3_beta_2"/>
    <property type="match status" value="1"/>
</dbReference>
<dbReference type="EMBL" id="FNAF01000011">
    <property type="protein sequence ID" value="SDD96019.1"/>
    <property type="molecule type" value="Genomic_DNA"/>
</dbReference>
<feature type="domain" description="DNA polymerase III beta sliding clamp central" evidence="12">
    <location>
        <begin position="133"/>
        <end position="245"/>
    </location>
</feature>
<feature type="domain" description="DNA polymerase III beta sliding clamp C-terminal" evidence="13">
    <location>
        <begin position="249"/>
        <end position="369"/>
    </location>
</feature>
<name>A0A1G6Z048_PEPNI</name>
<feature type="domain" description="DNA polymerase III beta sliding clamp N-terminal" evidence="11">
    <location>
        <begin position="1"/>
        <end position="119"/>
    </location>
</feature>
<dbReference type="InterPro" id="IPR001001">
    <property type="entry name" value="DNA_polIII_beta"/>
</dbReference>
<dbReference type="SMART" id="SM00480">
    <property type="entry name" value="POL3Bc"/>
    <property type="match status" value="1"/>
</dbReference>
<protein>
    <recommendedName>
        <fullName evidence="3 10">Beta sliding clamp</fullName>
    </recommendedName>
</protein>
<keyword evidence="4 10" id="KW-0963">Cytoplasm</keyword>
<dbReference type="PANTHER" id="PTHR30478:SF0">
    <property type="entry name" value="BETA SLIDING CLAMP"/>
    <property type="match status" value="1"/>
</dbReference>
<dbReference type="SUPFAM" id="SSF55979">
    <property type="entry name" value="DNA clamp"/>
    <property type="match status" value="3"/>
</dbReference>
<dbReference type="Proteomes" id="UP000198995">
    <property type="component" value="Unassembled WGS sequence"/>
</dbReference>
<comment type="function">
    <text evidence="10">Confers DNA tethering and processivity to DNA polymerases and other proteins. Acts as a clamp, forming a ring around DNA (a reaction catalyzed by the clamp-loading complex) which diffuses in an ATP-independent manner freely and bidirectionally along dsDNA. Initially characterized for its ability to contact the catalytic subunit of DNA polymerase III (Pol III), a complex, multichain enzyme responsible for most of the replicative synthesis in bacteria; Pol III exhibits 3'-5' exonuclease proofreading activity. The beta chain is required for initiation of replication as well as for processivity of DNA replication.</text>
</comment>
<dbReference type="InterPro" id="IPR022637">
    <property type="entry name" value="DNA_polIII_beta_cen"/>
</dbReference>
<evidence type="ECO:0000256" key="10">
    <source>
        <dbReference type="PIRNR" id="PIRNR000804"/>
    </source>
</evidence>
<evidence type="ECO:0000256" key="4">
    <source>
        <dbReference type="ARBA" id="ARBA00022490"/>
    </source>
</evidence>
<evidence type="ECO:0000256" key="6">
    <source>
        <dbReference type="ARBA" id="ARBA00022695"/>
    </source>
</evidence>
<dbReference type="Gene3D" id="3.70.10.10">
    <property type="match status" value="1"/>
</dbReference>
<evidence type="ECO:0000313" key="15">
    <source>
        <dbReference type="Proteomes" id="UP000198995"/>
    </source>
</evidence>
<accession>A0A1G6Z048</accession>
<keyword evidence="9" id="KW-0238">DNA-binding</keyword>
<dbReference type="NCBIfam" id="TIGR00663">
    <property type="entry name" value="dnan"/>
    <property type="match status" value="1"/>
</dbReference>
<dbReference type="GO" id="GO:0003677">
    <property type="term" value="F:DNA binding"/>
    <property type="evidence" value="ECO:0007669"/>
    <property type="project" value="UniProtKB-UniRule"/>
</dbReference>
<evidence type="ECO:0000256" key="5">
    <source>
        <dbReference type="ARBA" id="ARBA00022679"/>
    </source>
</evidence>
<evidence type="ECO:0000256" key="2">
    <source>
        <dbReference type="ARBA" id="ARBA00010752"/>
    </source>
</evidence>
<dbReference type="PIRSF" id="PIRSF000804">
    <property type="entry name" value="DNA_pol_III_b"/>
    <property type="match status" value="1"/>
</dbReference>
<evidence type="ECO:0000256" key="1">
    <source>
        <dbReference type="ARBA" id="ARBA00004496"/>
    </source>
</evidence>
<proteinExistence type="inferred from homology"/>
<dbReference type="CDD" id="cd00140">
    <property type="entry name" value="beta_clamp"/>
    <property type="match status" value="1"/>
</dbReference>
<comment type="similarity">
    <text evidence="2 10">Belongs to the beta sliding clamp family.</text>
</comment>
<evidence type="ECO:0000256" key="8">
    <source>
        <dbReference type="ARBA" id="ARBA00022932"/>
    </source>
</evidence>
<gene>
    <name evidence="14" type="ORF">SAMN04489866_11139</name>
</gene>
<evidence type="ECO:0000313" key="14">
    <source>
        <dbReference type="EMBL" id="SDD96019.1"/>
    </source>
</evidence>
<dbReference type="GO" id="GO:0003887">
    <property type="term" value="F:DNA-directed DNA polymerase activity"/>
    <property type="evidence" value="ECO:0007669"/>
    <property type="project" value="UniProtKB-UniRule"/>
</dbReference>
<dbReference type="InterPro" id="IPR022635">
    <property type="entry name" value="DNA_polIII_beta_C"/>
</dbReference>
<keyword evidence="6 10" id="KW-0548">Nucleotidyltransferase</keyword>
<dbReference type="Pfam" id="PF02768">
    <property type="entry name" value="DNA_pol3_beta_3"/>
    <property type="match status" value="1"/>
</dbReference>
<dbReference type="OrthoDB" id="8421503at2"/>
<evidence type="ECO:0000259" key="13">
    <source>
        <dbReference type="Pfam" id="PF02768"/>
    </source>
</evidence>
<dbReference type="PANTHER" id="PTHR30478">
    <property type="entry name" value="DNA POLYMERASE III SUBUNIT BETA"/>
    <property type="match status" value="1"/>
</dbReference>
<comment type="subcellular location">
    <subcellularLocation>
        <location evidence="1 10">Cytoplasm</location>
    </subcellularLocation>
</comment>
<dbReference type="STRING" id="2741.SAMN04489866_11139"/>
<dbReference type="InterPro" id="IPR022634">
    <property type="entry name" value="DNA_polIII_beta_N"/>
</dbReference>
<keyword evidence="7 10" id="KW-0235">DNA replication</keyword>
<evidence type="ECO:0000256" key="9">
    <source>
        <dbReference type="ARBA" id="ARBA00023125"/>
    </source>
</evidence>
<dbReference type="GO" id="GO:0009360">
    <property type="term" value="C:DNA polymerase III complex"/>
    <property type="evidence" value="ECO:0007669"/>
    <property type="project" value="InterPro"/>
</dbReference>
<evidence type="ECO:0000256" key="7">
    <source>
        <dbReference type="ARBA" id="ARBA00022705"/>
    </source>
</evidence>